<dbReference type="Proteomes" id="UP001292084">
    <property type="component" value="Unassembled WGS sequence"/>
</dbReference>
<keyword evidence="1" id="KW-0238">DNA-binding</keyword>
<dbReference type="CDD" id="cd00093">
    <property type="entry name" value="HTH_XRE"/>
    <property type="match status" value="1"/>
</dbReference>
<keyword evidence="4" id="KW-1185">Reference proteome</keyword>
<evidence type="ECO:0000313" key="4">
    <source>
        <dbReference type="Proteomes" id="UP001292084"/>
    </source>
</evidence>
<feature type="domain" description="HTH cro/C1-type" evidence="2">
    <location>
        <begin position="14"/>
        <end position="68"/>
    </location>
</feature>
<evidence type="ECO:0000259" key="2">
    <source>
        <dbReference type="PROSITE" id="PS50943"/>
    </source>
</evidence>
<comment type="caution">
    <text evidence="3">The sequence shown here is derived from an EMBL/GenBank/DDBJ whole genome shotgun (WGS) entry which is preliminary data.</text>
</comment>
<dbReference type="InterPro" id="IPR010982">
    <property type="entry name" value="Lambda_DNA-bd_dom_sf"/>
</dbReference>
<name>A0ABU5KM13_9BACL</name>
<dbReference type="PANTHER" id="PTHR46558:SF11">
    <property type="entry name" value="HTH-TYPE TRANSCRIPTIONAL REGULATOR XRE"/>
    <property type="match status" value="1"/>
</dbReference>
<accession>A0ABU5KM13</accession>
<evidence type="ECO:0000313" key="3">
    <source>
        <dbReference type="EMBL" id="MDZ5712278.1"/>
    </source>
</evidence>
<evidence type="ECO:0000256" key="1">
    <source>
        <dbReference type="ARBA" id="ARBA00023125"/>
    </source>
</evidence>
<dbReference type="PANTHER" id="PTHR46558">
    <property type="entry name" value="TRACRIPTIONAL REGULATORY PROTEIN-RELATED-RELATED"/>
    <property type="match status" value="1"/>
</dbReference>
<gene>
    <name evidence="3" type="ORF">UFB30_08545</name>
</gene>
<organism evidence="3 4">
    <name type="scientific">Jeotgalibacillus haloalkalitolerans</name>
    <dbReference type="NCBI Taxonomy" id="3104292"/>
    <lineage>
        <taxon>Bacteria</taxon>
        <taxon>Bacillati</taxon>
        <taxon>Bacillota</taxon>
        <taxon>Bacilli</taxon>
        <taxon>Bacillales</taxon>
        <taxon>Caryophanaceae</taxon>
        <taxon>Jeotgalibacillus</taxon>
    </lineage>
</organism>
<sequence>MTEKEMTEILSENLKKLLREYNMTQSQLSKIAGVSESTVGKWVLKKSFPRMGVIQKIADHFNLPKSYLLEEDQQSNSRKAKLQTIAAHIDEDVTDEELEDIMEYIEFIKNKRK</sequence>
<dbReference type="RefSeq" id="WP_322421253.1">
    <property type="nucleotide sequence ID" value="NZ_JAXQNN010000002.1"/>
</dbReference>
<proteinExistence type="predicted"/>
<dbReference type="EMBL" id="JAXQNN010000002">
    <property type="protein sequence ID" value="MDZ5712278.1"/>
    <property type="molecule type" value="Genomic_DNA"/>
</dbReference>
<dbReference type="InterPro" id="IPR001387">
    <property type="entry name" value="Cro/C1-type_HTH"/>
</dbReference>
<dbReference type="SUPFAM" id="SSF47413">
    <property type="entry name" value="lambda repressor-like DNA-binding domains"/>
    <property type="match status" value="1"/>
</dbReference>
<dbReference type="Gene3D" id="1.10.260.40">
    <property type="entry name" value="lambda repressor-like DNA-binding domains"/>
    <property type="match status" value="1"/>
</dbReference>
<protein>
    <submittedName>
        <fullName evidence="3">Helix-turn-helix transcriptional regulator</fullName>
    </submittedName>
</protein>
<dbReference type="Pfam" id="PF01381">
    <property type="entry name" value="HTH_3"/>
    <property type="match status" value="1"/>
</dbReference>
<dbReference type="PROSITE" id="PS50943">
    <property type="entry name" value="HTH_CROC1"/>
    <property type="match status" value="1"/>
</dbReference>
<reference evidence="3 4" key="1">
    <citation type="submission" date="2023-12" db="EMBL/GenBank/DDBJ databases">
        <title>Jeotgalibacillus haloalkaliphilus sp. nov., a novel salt-tolerant bacteria, isolated from the estuary of the Fenhe River into the Yellow River.</title>
        <authorList>
            <person name="Li Y."/>
        </authorList>
    </citation>
    <scope>NUCLEOTIDE SEQUENCE [LARGE SCALE GENOMIC DNA]</scope>
    <source>
        <strain evidence="3 4">HH7-29</strain>
    </source>
</reference>
<dbReference type="SMART" id="SM00530">
    <property type="entry name" value="HTH_XRE"/>
    <property type="match status" value="1"/>
</dbReference>